<organism evidence="1 2">
    <name type="scientific">Neisseria shayeganii 871</name>
    <dbReference type="NCBI Taxonomy" id="1032488"/>
    <lineage>
        <taxon>Bacteria</taxon>
        <taxon>Pseudomonadati</taxon>
        <taxon>Pseudomonadota</taxon>
        <taxon>Betaproteobacteria</taxon>
        <taxon>Neisseriales</taxon>
        <taxon>Neisseriaceae</taxon>
        <taxon>Neisseria</taxon>
    </lineage>
</organism>
<evidence type="ECO:0000313" key="2">
    <source>
        <dbReference type="Proteomes" id="UP000003019"/>
    </source>
</evidence>
<keyword evidence="2" id="KW-1185">Reference proteome</keyword>
<feature type="non-terminal residue" evidence="1">
    <location>
        <position position="49"/>
    </location>
</feature>
<sequence>MGWVWGECRRFEGVLQKSLSVCYAFSLKFLERGKTKADNQQKTCPNGRF</sequence>
<comment type="caution">
    <text evidence="1">The sequence shown here is derived from an EMBL/GenBank/DDBJ whole genome shotgun (WGS) entry which is preliminary data.</text>
</comment>
<name>G4CLN4_9NEIS</name>
<protein>
    <submittedName>
        <fullName evidence="1">Uncharacterized protein</fullName>
    </submittedName>
</protein>
<dbReference type="AlphaFoldDB" id="G4CLN4"/>
<reference evidence="1 2" key="1">
    <citation type="submission" date="2011-05" db="EMBL/GenBank/DDBJ databases">
        <authorList>
            <person name="Muzny D."/>
            <person name="Qin X."/>
            <person name="Deng J."/>
            <person name="Jiang H."/>
            <person name="Liu Y."/>
            <person name="Qu J."/>
            <person name="Song X.-Z."/>
            <person name="Zhang L."/>
            <person name="Thornton R."/>
            <person name="Coyle M."/>
            <person name="Francisco L."/>
            <person name="Jackson L."/>
            <person name="Javaid M."/>
            <person name="Korchina V."/>
            <person name="Kovar C."/>
            <person name="Mata R."/>
            <person name="Mathew T."/>
            <person name="Ngo R."/>
            <person name="Nguyen L."/>
            <person name="Nguyen N."/>
            <person name="Okwuonu G."/>
            <person name="Ongeri F."/>
            <person name="Pham C."/>
            <person name="Simmons D."/>
            <person name="Wilczek-Boney K."/>
            <person name="Hale W."/>
            <person name="Jakkamsetti A."/>
            <person name="Pham P."/>
            <person name="Ruth R."/>
            <person name="San Lucas F."/>
            <person name="Warren J."/>
            <person name="Zhang J."/>
            <person name="Zhao Z."/>
            <person name="Zhou C."/>
            <person name="Zhu D."/>
            <person name="Lee S."/>
            <person name="Bess C."/>
            <person name="Blankenburg K."/>
            <person name="Forbes L."/>
            <person name="Fu Q."/>
            <person name="Gubbala S."/>
            <person name="Hirani K."/>
            <person name="Jayaseelan J.C."/>
            <person name="Lara F."/>
            <person name="Munidasa M."/>
            <person name="Palculict T."/>
            <person name="Patil S."/>
            <person name="Pu L.-L."/>
            <person name="Saada N."/>
            <person name="Tang L."/>
            <person name="Weissenberger G."/>
            <person name="Zhu Y."/>
            <person name="Hemphill L."/>
            <person name="Shang Y."/>
            <person name="Youmans B."/>
            <person name="Ayvaz T."/>
            <person name="Ross M."/>
            <person name="Santibanez J."/>
            <person name="Aqrawi P."/>
            <person name="Gross S."/>
            <person name="Joshi V."/>
            <person name="Fowler G."/>
            <person name="Nazareth L."/>
            <person name="Reid J."/>
            <person name="Worley K."/>
            <person name="Petrosino J."/>
            <person name="Highlander S."/>
            <person name="Gibbs R."/>
        </authorList>
    </citation>
    <scope>NUCLEOTIDE SEQUENCE [LARGE SCALE GENOMIC DNA]</scope>
    <source>
        <strain evidence="1 2">871</strain>
    </source>
</reference>
<dbReference type="EMBL" id="AGAY01000105">
    <property type="protein sequence ID" value="EGY51261.1"/>
    <property type="molecule type" value="Genomic_DNA"/>
</dbReference>
<evidence type="ECO:0000313" key="1">
    <source>
        <dbReference type="EMBL" id="EGY51261.1"/>
    </source>
</evidence>
<gene>
    <name evidence="1" type="ORF">HMPREF9371_2525</name>
</gene>
<accession>G4CLN4</accession>
<proteinExistence type="predicted"/>
<dbReference type="Proteomes" id="UP000003019">
    <property type="component" value="Unassembled WGS sequence"/>
</dbReference>
<dbReference type="HOGENOM" id="CLU_3146371_0_0_4"/>